<name>A0ABW5GDD5_9PSEU</name>
<feature type="region of interest" description="Disordered" evidence="1">
    <location>
        <begin position="333"/>
        <end position="421"/>
    </location>
</feature>
<feature type="compositionally biased region" description="Gly residues" evidence="1">
    <location>
        <begin position="392"/>
        <end position="405"/>
    </location>
</feature>
<protein>
    <recommendedName>
        <fullName evidence="4">PPE family protein</fullName>
    </recommendedName>
</protein>
<feature type="compositionally biased region" description="Pro residues" evidence="1">
    <location>
        <begin position="375"/>
        <end position="384"/>
    </location>
</feature>
<evidence type="ECO:0008006" key="4">
    <source>
        <dbReference type="Google" id="ProtNLM"/>
    </source>
</evidence>
<keyword evidence="3" id="KW-1185">Reference proteome</keyword>
<gene>
    <name evidence="2" type="ORF">ACFSYJ_11705</name>
</gene>
<reference evidence="3" key="1">
    <citation type="journal article" date="2019" name="Int. J. Syst. Evol. Microbiol.">
        <title>The Global Catalogue of Microorganisms (GCM) 10K type strain sequencing project: providing services to taxonomists for standard genome sequencing and annotation.</title>
        <authorList>
            <consortium name="The Broad Institute Genomics Platform"/>
            <consortium name="The Broad Institute Genome Sequencing Center for Infectious Disease"/>
            <person name="Wu L."/>
            <person name="Ma J."/>
        </authorList>
    </citation>
    <scope>NUCLEOTIDE SEQUENCE [LARGE SCALE GENOMIC DNA]</scope>
    <source>
        <strain evidence="3">CGMCC 4.7643</strain>
    </source>
</reference>
<evidence type="ECO:0000256" key="1">
    <source>
        <dbReference type="SAM" id="MobiDB-lite"/>
    </source>
</evidence>
<dbReference type="EMBL" id="JBHUKU010000005">
    <property type="protein sequence ID" value="MFD2459269.1"/>
    <property type="molecule type" value="Genomic_DNA"/>
</dbReference>
<dbReference type="RefSeq" id="WP_345408084.1">
    <property type="nucleotide sequence ID" value="NZ_BAABHG010000025.1"/>
</dbReference>
<dbReference type="Proteomes" id="UP001597419">
    <property type="component" value="Unassembled WGS sequence"/>
</dbReference>
<evidence type="ECO:0000313" key="3">
    <source>
        <dbReference type="Proteomes" id="UP001597419"/>
    </source>
</evidence>
<feature type="compositionally biased region" description="Basic and acidic residues" evidence="1">
    <location>
        <begin position="592"/>
        <end position="608"/>
    </location>
</feature>
<proteinExistence type="predicted"/>
<accession>A0ABW5GDD5</accession>
<feature type="region of interest" description="Disordered" evidence="1">
    <location>
        <begin position="493"/>
        <end position="658"/>
    </location>
</feature>
<organism evidence="2 3">
    <name type="scientific">Amycolatopsis samaneae</name>
    <dbReference type="NCBI Taxonomy" id="664691"/>
    <lineage>
        <taxon>Bacteria</taxon>
        <taxon>Bacillati</taxon>
        <taxon>Actinomycetota</taxon>
        <taxon>Actinomycetes</taxon>
        <taxon>Pseudonocardiales</taxon>
        <taxon>Pseudonocardiaceae</taxon>
        <taxon>Amycolatopsis</taxon>
    </lineage>
</organism>
<feature type="compositionally biased region" description="Gly residues" evidence="1">
    <location>
        <begin position="338"/>
        <end position="363"/>
    </location>
</feature>
<comment type="caution">
    <text evidence="2">The sequence shown here is derived from an EMBL/GenBank/DDBJ whole genome shotgun (WGS) entry which is preliminary data.</text>
</comment>
<evidence type="ECO:0000313" key="2">
    <source>
        <dbReference type="EMBL" id="MFD2459269.1"/>
    </source>
</evidence>
<sequence>MANDPAADAPVGGNDTRNWWWHQTLNIFSAAPGVPSRTTVTAPAWLKSDCFRHARGPGNHVPGNLVHVETMTLYTSYYGVADLTSEASAALTAFESGSTTVLKSLAADTNALAQQATFEKAALALNGTASWLTAQVKPLHTWRDKAGHRGDDFQGNGAGAFWDLLNGLAFKCEDLVAQISKVRTSWDALRDAKGFLHDAGVSLDEGYQRWRGGESFTYDTGLGFSVTGTGSALASPGGAVTAVWTAPPLVADFAAHGPKDYYRDEESYPTSTILGGKVTDSAMWQKLEEAAKRVWVEHQSILDSYAASMAGMLSAAYLVAAGHLPTVTTPVPLVFPGSGPGPGDGPGPGSGDGGSGTTGGNGDQDGNYGTTDVHGPPPPVPPPGVSRSGSTHGPGGPAGWTGGGDTALKVPTGSHVDTDGHVVGPDGKYVLGSDGRPVIVPPGSWVNANGEIVGRNGGRLDQKDRLRKVYESTSGWTRGNGGESAVERYLKSLGRSSPPVPPPRLSGGTLPLTMSRSDPLSGFHSGPGAMGGGRVGASAPGPVLPGGGKPPVPTAGGPVSAEGPPGAIGRGNGGVPFYPPTAGGPGGAGGGKGERDRATWLAEDERTWGTDAVVAPGVLGRRRRGRRRAPEPRTASKPGQDYTMGLGDHNTEHGISTG</sequence>